<protein>
    <recommendedName>
        <fullName evidence="2">non-specific serine/threonine protein kinase</fullName>
        <ecNumber evidence="2">2.7.11.1</ecNumber>
    </recommendedName>
</protein>
<comment type="catalytic activity">
    <reaction evidence="9">
        <text>L-seryl-[protein] + ATP = O-phospho-L-seryl-[protein] + ADP + H(+)</text>
        <dbReference type="Rhea" id="RHEA:17989"/>
        <dbReference type="Rhea" id="RHEA-COMP:9863"/>
        <dbReference type="Rhea" id="RHEA-COMP:11604"/>
        <dbReference type="ChEBI" id="CHEBI:15378"/>
        <dbReference type="ChEBI" id="CHEBI:29999"/>
        <dbReference type="ChEBI" id="CHEBI:30616"/>
        <dbReference type="ChEBI" id="CHEBI:83421"/>
        <dbReference type="ChEBI" id="CHEBI:456216"/>
        <dbReference type="EC" id="2.7.11.1"/>
    </reaction>
</comment>
<keyword evidence="4" id="KW-0808">Transferase</keyword>
<dbReference type="Pfam" id="PF14786">
    <property type="entry name" value="Death_2"/>
    <property type="match status" value="1"/>
</dbReference>
<dbReference type="AlphaFoldDB" id="A0A9N9SAY2"/>
<dbReference type="Proteomes" id="UP001153737">
    <property type="component" value="Chromosome 12"/>
</dbReference>
<keyword evidence="5 10" id="KW-0547">Nucleotide-binding</keyword>
<reference evidence="13" key="1">
    <citation type="submission" date="2022-01" db="EMBL/GenBank/DDBJ databases">
        <authorList>
            <person name="King R."/>
        </authorList>
    </citation>
    <scope>NUCLEOTIDE SEQUENCE</scope>
</reference>
<dbReference type="InterPro" id="IPR029397">
    <property type="entry name" value="Tube_Death"/>
</dbReference>
<dbReference type="Gene3D" id="3.30.200.20">
    <property type="entry name" value="Phosphorylase Kinase, domain 1"/>
    <property type="match status" value="1"/>
</dbReference>
<evidence type="ECO:0000256" key="5">
    <source>
        <dbReference type="ARBA" id="ARBA00022741"/>
    </source>
</evidence>
<sequence length="744" mass="82239">MDPSIEIRRLLPSQLKELSSRLENNEYWKDLMKIIPKNLDSNNFKCDISVHNQHKYHSEHFRLIENHSVKSRRTCTEILFDEWGTSGRIRPTLGHLLHLLVKAKLFKAADYVAVEILRQPKPQRPEGGPEAEITVDLEKIREQEDEMERLLDEIDYPTQAVNLIRSNSAKAASVKTPTQIPEIIVTPDVDLENNVPIFETPVVIQRERDSQHTERQVSDMIQFSSDQISNSGEGTNRPTEISTPSNYSNSSSSSYITDDTCTSTETSDSNQTSGPAFSLILGSSEPNEPAPASDSENFPAFSQITDVPPNLPDLSLLNLEDDTQSNAESPTDYSSVVPSGNSFCIPDLQALQSDTQHDLEEVEEGLSSALPDFGALNITSDGVLNITSNPSALNSTSNSSAASQSVTLNVSSRVSSNNSLRSTCSSPLPVLSLNTELPHFSYSKLVAATNNFNEERFTSENASGRFLGSGEFGSVFLALDLIDRRVAVKKLSLGGLEVVNVDDQVTKQFRNEVEVLSKYKHENLLTLLGFSCDGCTYCLLYEYIPGGALRDRLQVDENILSWKQRLNIAVGTSKAISYLHTGFSIPLIHRDIKSANILLDSKNNPKLGDFGLIKLLPNQSASVGTSVFGTSAYMPREAFGRDISVKLDTFSFGVVLLELITSLPPVDEDRDGSDLVTHISETVENDDILPVVDFKAGSWCESDVNYALGLYRISLECLKEKKNRPTMVEVKMALDELTKNVQLF</sequence>
<evidence type="ECO:0000256" key="10">
    <source>
        <dbReference type="PROSITE-ProRule" id="PRU10141"/>
    </source>
</evidence>
<dbReference type="GO" id="GO:0005524">
    <property type="term" value="F:ATP binding"/>
    <property type="evidence" value="ECO:0007669"/>
    <property type="project" value="UniProtKB-UniRule"/>
</dbReference>
<evidence type="ECO:0000256" key="1">
    <source>
        <dbReference type="ARBA" id="ARBA00008718"/>
    </source>
</evidence>
<dbReference type="Pfam" id="PF00069">
    <property type="entry name" value="Pkinase"/>
    <property type="match status" value="1"/>
</dbReference>
<evidence type="ECO:0000256" key="3">
    <source>
        <dbReference type="ARBA" id="ARBA00022527"/>
    </source>
</evidence>
<feature type="compositionally biased region" description="Basic and acidic residues" evidence="11">
    <location>
        <begin position="206"/>
        <end position="217"/>
    </location>
</feature>
<keyword evidence="6" id="KW-0418">Kinase</keyword>
<evidence type="ECO:0000256" key="7">
    <source>
        <dbReference type="ARBA" id="ARBA00022840"/>
    </source>
</evidence>
<evidence type="ECO:0000256" key="9">
    <source>
        <dbReference type="ARBA" id="ARBA00048679"/>
    </source>
</evidence>
<evidence type="ECO:0000256" key="2">
    <source>
        <dbReference type="ARBA" id="ARBA00012513"/>
    </source>
</evidence>
<dbReference type="Gene3D" id="1.10.533.10">
    <property type="entry name" value="Death Domain, Fas"/>
    <property type="match status" value="1"/>
</dbReference>
<feature type="binding site" evidence="10">
    <location>
        <position position="490"/>
    </location>
    <ligand>
        <name>ATP</name>
        <dbReference type="ChEBI" id="CHEBI:30616"/>
    </ligand>
</feature>
<dbReference type="SUPFAM" id="SSF56112">
    <property type="entry name" value="Protein kinase-like (PK-like)"/>
    <property type="match status" value="1"/>
</dbReference>
<dbReference type="GO" id="GO:0004674">
    <property type="term" value="F:protein serine/threonine kinase activity"/>
    <property type="evidence" value="ECO:0007669"/>
    <property type="project" value="UniProtKB-KW"/>
</dbReference>
<evidence type="ECO:0000259" key="12">
    <source>
        <dbReference type="PROSITE" id="PS50011"/>
    </source>
</evidence>
<feature type="domain" description="Protein kinase" evidence="12">
    <location>
        <begin position="461"/>
        <end position="744"/>
    </location>
</feature>
<dbReference type="PANTHER" id="PTHR48006">
    <property type="entry name" value="LEUCINE-RICH REPEAT-CONTAINING PROTEIN DDB_G0281931-RELATED"/>
    <property type="match status" value="1"/>
</dbReference>
<feature type="compositionally biased region" description="Polar residues" evidence="11">
    <location>
        <begin position="219"/>
        <end position="240"/>
    </location>
</feature>
<feature type="compositionally biased region" description="Polar residues" evidence="11">
    <location>
        <begin position="294"/>
        <end position="305"/>
    </location>
</feature>
<keyword evidence="3" id="KW-0723">Serine/threonine-protein kinase</keyword>
<reference evidence="13" key="2">
    <citation type="submission" date="2022-10" db="EMBL/GenBank/DDBJ databases">
        <authorList>
            <consortium name="ENA_rothamsted_submissions"/>
            <consortium name="culmorum"/>
            <person name="King R."/>
        </authorList>
    </citation>
    <scope>NUCLEOTIDE SEQUENCE</scope>
</reference>
<dbReference type="InterPro" id="IPR000719">
    <property type="entry name" value="Prot_kinase_dom"/>
</dbReference>
<dbReference type="CDD" id="cd08308">
    <property type="entry name" value="Death_Tube"/>
    <property type="match status" value="1"/>
</dbReference>
<dbReference type="SUPFAM" id="SSF47986">
    <property type="entry name" value="DEATH domain"/>
    <property type="match status" value="1"/>
</dbReference>
<proteinExistence type="inferred from homology"/>
<organism evidence="13 14">
    <name type="scientific">Phaedon cochleariae</name>
    <name type="common">Mustard beetle</name>
    <dbReference type="NCBI Taxonomy" id="80249"/>
    <lineage>
        <taxon>Eukaryota</taxon>
        <taxon>Metazoa</taxon>
        <taxon>Ecdysozoa</taxon>
        <taxon>Arthropoda</taxon>
        <taxon>Hexapoda</taxon>
        <taxon>Insecta</taxon>
        <taxon>Pterygota</taxon>
        <taxon>Neoptera</taxon>
        <taxon>Endopterygota</taxon>
        <taxon>Coleoptera</taxon>
        <taxon>Polyphaga</taxon>
        <taxon>Cucujiformia</taxon>
        <taxon>Chrysomeloidea</taxon>
        <taxon>Chrysomelidae</taxon>
        <taxon>Chrysomelinae</taxon>
        <taxon>Chrysomelini</taxon>
        <taxon>Phaedon</taxon>
    </lineage>
</organism>
<dbReference type="InterPro" id="IPR011009">
    <property type="entry name" value="Kinase-like_dom_sf"/>
</dbReference>
<dbReference type="PANTHER" id="PTHR48006:SF100">
    <property type="entry name" value="LRR RECEPTOR-LIKE SERINE_THREONINE-KINASE-RELATED"/>
    <property type="match status" value="1"/>
</dbReference>
<feature type="compositionally biased region" description="Low complexity" evidence="11">
    <location>
        <begin position="241"/>
        <end position="269"/>
    </location>
</feature>
<dbReference type="InterPro" id="IPR017441">
    <property type="entry name" value="Protein_kinase_ATP_BS"/>
</dbReference>
<evidence type="ECO:0000256" key="4">
    <source>
        <dbReference type="ARBA" id="ARBA00022679"/>
    </source>
</evidence>
<evidence type="ECO:0000256" key="6">
    <source>
        <dbReference type="ARBA" id="ARBA00022777"/>
    </source>
</evidence>
<dbReference type="OrthoDB" id="4062651at2759"/>
<dbReference type="FunFam" id="1.10.510.10:FF:000754">
    <property type="entry name" value="Interleukin-1 receptor-associated kinase"/>
    <property type="match status" value="1"/>
</dbReference>
<keyword evidence="14" id="KW-1185">Reference proteome</keyword>
<name>A0A9N9SAY2_PHACE</name>
<evidence type="ECO:0000313" key="14">
    <source>
        <dbReference type="Proteomes" id="UP001153737"/>
    </source>
</evidence>
<comment type="catalytic activity">
    <reaction evidence="8">
        <text>L-threonyl-[protein] + ATP = O-phospho-L-threonyl-[protein] + ADP + H(+)</text>
        <dbReference type="Rhea" id="RHEA:46608"/>
        <dbReference type="Rhea" id="RHEA-COMP:11060"/>
        <dbReference type="Rhea" id="RHEA-COMP:11605"/>
        <dbReference type="ChEBI" id="CHEBI:15378"/>
        <dbReference type="ChEBI" id="CHEBI:30013"/>
        <dbReference type="ChEBI" id="CHEBI:30616"/>
        <dbReference type="ChEBI" id="CHEBI:61977"/>
        <dbReference type="ChEBI" id="CHEBI:456216"/>
        <dbReference type="EC" id="2.7.11.1"/>
    </reaction>
</comment>
<dbReference type="SMART" id="SM00220">
    <property type="entry name" value="S_TKc"/>
    <property type="match status" value="1"/>
</dbReference>
<evidence type="ECO:0000256" key="8">
    <source>
        <dbReference type="ARBA" id="ARBA00047899"/>
    </source>
</evidence>
<dbReference type="InterPro" id="IPR051824">
    <property type="entry name" value="LRR_Rcpt-Like_S/T_Kinase"/>
</dbReference>
<dbReference type="PROSITE" id="PS00108">
    <property type="entry name" value="PROTEIN_KINASE_ST"/>
    <property type="match status" value="1"/>
</dbReference>
<gene>
    <name evidence="13" type="ORF">PHAECO_LOCUS2986</name>
</gene>
<dbReference type="EMBL" id="OU896718">
    <property type="protein sequence ID" value="CAG9815637.1"/>
    <property type="molecule type" value="Genomic_DNA"/>
</dbReference>
<evidence type="ECO:0000313" key="13">
    <source>
        <dbReference type="EMBL" id="CAG9815637.1"/>
    </source>
</evidence>
<dbReference type="InterPro" id="IPR008271">
    <property type="entry name" value="Ser/Thr_kinase_AS"/>
</dbReference>
<evidence type="ECO:0000256" key="11">
    <source>
        <dbReference type="SAM" id="MobiDB-lite"/>
    </source>
</evidence>
<dbReference type="PROSITE" id="PS00107">
    <property type="entry name" value="PROTEIN_KINASE_ATP"/>
    <property type="match status" value="1"/>
</dbReference>
<comment type="similarity">
    <text evidence="1">Belongs to the protein kinase superfamily. TKL Ser/Thr protein kinase family. Pelle subfamily.</text>
</comment>
<dbReference type="EC" id="2.7.11.1" evidence="2"/>
<dbReference type="PROSITE" id="PS50011">
    <property type="entry name" value="PROTEIN_KINASE_DOM"/>
    <property type="match status" value="1"/>
</dbReference>
<dbReference type="Gene3D" id="1.10.510.10">
    <property type="entry name" value="Transferase(Phosphotransferase) domain 1"/>
    <property type="match status" value="1"/>
</dbReference>
<feature type="region of interest" description="Disordered" evidence="11">
    <location>
        <begin position="206"/>
        <end position="317"/>
    </location>
</feature>
<keyword evidence="7 10" id="KW-0067">ATP-binding</keyword>
<accession>A0A9N9SAY2</accession>
<dbReference type="InterPro" id="IPR011029">
    <property type="entry name" value="DEATH-like_dom_sf"/>
</dbReference>